<proteinExistence type="inferred from homology"/>
<evidence type="ECO:0000256" key="2">
    <source>
        <dbReference type="ARBA" id="ARBA00023002"/>
    </source>
</evidence>
<dbReference type="InterPro" id="IPR036291">
    <property type="entry name" value="NAD(P)-bd_dom_sf"/>
</dbReference>
<feature type="domain" description="3-hydroxyacyl-CoA dehydrogenase NAD binding" evidence="6">
    <location>
        <begin position="7"/>
        <end position="204"/>
    </location>
</feature>
<protein>
    <submittedName>
        <fullName evidence="8">3-hydroxyacyl-CoA dehydrogenase/enoyl-CoA hydratase family protein</fullName>
    </submittedName>
</protein>
<dbReference type="Pfam" id="PF00725">
    <property type="entry name" value="3HCDH"/>
    <property type="match status" value="1"/>
</dbReference>
<dbReference type="SUPFAM" id="SSF52096">
    <property type="entry name" value="ClpP/crotonase"/>
    <property type="match status" value="1"/>
</dbReference>
<dbReference type="SUPFAM" id="SSF51735">
    <property type="entry name" value="NAD(P)-binding Rossmann-fold domains"/>
    <property type="match status" value="1"/>
</dbReference>
<dbReference type="CDD" id="cd06558">
    <property type="entry name" value="crotonase-like"/>
    <property type="match status" value="1"/>
</dbReference>
<evidence type="ECO:0000259" key="5">
    <source>
        <dbReference type="Pfam" id="PF00725"/>
    </source>
</evidence>
<comment type="caution">
    <text evidence="8">The sequence shown here is derived from an EMBL/GenBank/DDBJ whole genome shotgun (WGS) entry which is preliminary data.</text>
</comment>
<evidence type="ECO:0000256" key="4">
    <source>
        <dbReference type="ARBA" id="ARBA00049556"/>
    </source>
</evidence>
<evidence type="ECO:0000313" key="8">
    <source>
        <dbReference type="EMBL" id="MFD1673455.1"/>
    </source>
</evidence>
<evidence type="ECO:0000259" key="6">
    <source>
        <dbReference type="Pfam" id="PF02737"/>
    </source>
</evidence>
<dbReference type="EMBL" id="JBHUCX010000004">
    <property type="protein sequence ID" value="MFD1673455.1"/>
    <property type="molecule type" value="Genomic_DNA"/>
</dbReference>
<keyword evidence="9" id="KW-1185">Reference proteome</keyword>
<dbReference type="PANTHER" id="PTHR48075">
    <property type="entry name" value="3-HYDROXYACYL-COA DEHYDROGENASE FAMILY PROTEIN"/>
    <property type="match status" value="1"/>
</dbReference>
<name>A0ABW4JBY4_9BACL</name>
<feature type="domain" description="3-hydroxyacyl-CoA dehydrogenase C-terminal" evidence="5">
    <location>
        <begin position="208"/>
        <end position="307"/>
    </location>
</feature>
<evidence type="ECO:0000256" key="3">
    <source>
        <dbReference type="ARBA" id="ARBA00023027"/>
    </source>
</evidence>
<evidence type="ECO:0000313" key="9">
    <source>
        <dbReference type="Proteomes" id="UP001597079"/>
    </source>
</evidence>
<reference evidence="9" key="1">
    <citation type="journal article" date="2019" name="Int. J. Syst. Evol. Microbiol.">
        <title>The Global Catalogue of Microorganisms (GCM) 10K type strain sequencing project: providing services to taxonomists for standard genome sequencing and annotation.</title>
        <authorList>
            <consortium name="The Broad Institute Genomics Platform"/>
            <consortium name="The Broad Institute Genome Sequencing Center for Infectious Disease"/>
            <person name="Wu L."/>
            <person name="Ma J."/>
        </authorList>
    </citation>
    <scope>NUCLEOTIDE SEQUENCE [LARGE SCALE GENOMIC DNA]</scope>
    <source>
        <strain evidence="9">CGMCC 1.12286</strain>
    </source>
</reference>
<dbReference type="RefSeq" id="WP_377940846.1">
    <property type="nucleotide sequence ID" value="NZ_JBHUCX010000004.1"/>
</dbReference>
<keyword evidence="2" id="KW-0560">Oxidoreductase</keyword>
<dbReference type="PANTHER" id="PTHR48075:SF7">
    <property type="entry name" value="3-HYDROXYACYL-COA DEHYDROGENASE-RELATED"/>
    <property type="match status" value="1"/>
</dbReference>
<evidence type="ECO:0000259" key="7">
    <source>
        <dbReference type="Pfam" id="PF16113"/>
    </source>
</evidence>
<dbReference type="InterPro" id="IPR029045">
    <property type="entry name" value="ClpP/crotonase-like_dom_sf"/>
</dbReference>
<dbReference type="Gene3D" id="3.90.226.10">
    <property type="entry name" value="2-enoyl-CoA Hydratase, Chain A, domain 1"/>
    <property type="match status" value="1"/>
</dbReference>
<gene>
    <name evidence="8" type="ORF">ACFSB2_01790</name>
</gene>
<dbReference type="Gene3D" id="1.10.1040.50">
    <property type="match status" value="1"/>
</dbReference>
<comment type="catalytic activity">
    <reaction evidence="4">
        <text>a (3S)-3-hydroxyacyl-CoA + NAD(+) = a 3-oxoacyl-CoA + NADH + H(+)</text>
        <dbReference type="Rhea" id="RHEA:22432"/>
        <dbReference type="ChEBI" id="CHEBI:15378"/>
        <dbReference type="ChEBI" id="CHEBI:57318"/>
        <dbReference type="ChEBI" id="CHEBI:57540"/>
        <dbReference type="ChEBI" id="CHEBI:57945"/>
        <dbReference type="ChEBI" id="CHEBI:90726"/>
        <dbReference type="EC" id="1.1.1.35"/>
    </reaction>
</comment>
<dbReference type="InterPro" id="IPR006176">
    <property type="entry name" value="3-OHacyl-CoA_DH_NAD-bd"/>
</dbReference>
<dbReference type="Proteomes" id="UP001597079">
    <property type="component" value="Unassembled WGS sequence"/>
</dbReference>
<dbReference type="InterPro" id="IPR006108">
    <property type="entry name" value="3HC_DH_C"/>
</dbReference>
<sequence length="801" mass="88417">MTLNIRKAAVLGAGVMGAQIAAHLANVGISVLLLDIVPDALTPEEAAKGLTLSSQAVRNRFAARGVAAAKKAKPNAFYDETAAELISIGNMTDHLARLSDCDWVIEAVVERLEIKRDVWQKLSSVVAPKAILSTNTSGISLADMVEGLPISLRKRFLGTHFFNPPRYMKLLELIPGSDTDADVIEAMREFAERRLGKGVVFAKDTPNFIANRIGTYGLVATLDAMGQYGLGVDEVDALTGTVIGRPKSATFRTLDLVGLDTFADVAANVRRSVSDAAEQKAFQLPRYIEHMLEQRWLGEKTQQGFYKRKRTESGNEILALDLENFSYRPRKKVVSPTFEAARVSKSLPEKLRAMAYGKDAAAQFVWNVLKRTLLYTAQHQTEIADDIIAVDQAMKWGFHWELGPYEIWDVLGVEQSVARMREEREQIPEFVEMLLASGKRTFYASAESGQCLFYVGKEHFKAAEKPVEKLTLADFKARNGVIHKNSGASLIDIGDGIAALEMHSLKQAIGSDVVAMMQYAAKEVEANWDGLVIYNEAKNFCVGANLMLMLMEAQDENWDEIELIVRQFQQVGMRLKYLSKPVVSAPHNMVLGGGVELCFPATRVQASAEIYMGLVETGVGLIPGGGGSKEMTLRATENLPETTEMRFDGYIRQQFETVAMAKVSTSARDAKRLGYLRATDGISVNRDYQLYDAKQVARILANSGYHPEQPKKIKVIGRDGAAMLKTGVNSMRQGGFISQHDAKIATHLLNIFTGGNVPRGTEVTEDYLLSLEREAFLSLIGEPKTQARMQYMLTKGKPLRN</sequence>
<dbReference type="InterPro" id="IPR045004">
    <property type="entry name" value="ECH_dom"/>
</dbReference>
<dbReference type="Pfam" id="PF02737">
    <property type="entry name" value="3HCDH_N"/>
    <property type="match status" value="1"/>
</dbReference>
<dbReference type="Pfam" id="PF16113">
    <property type="entry name" value="ECH_2"/>
    <property type="match status" value="1"/>
</dbReference>
<dbReference type="Gene3D" id="3.40.50.720">
    <property type="entry name" value="NAD(P)-binding Rossmann-like Domain"/>
    <property type="match status" value="1"/>
</dbReference>
<keyword evidence="3" id="KW-0520">NAD</keyword>
<evidence type="ECO:0000256" key="1">
    <source>
        <dbReference type="ARBA" id="ARBA00009463"/>
    </source>
</evidence>
<accession>A0ABW4JBY4</accession>
<organism evidence="8 9">
    <name type="scientific">Alicyclobacillus fodiniaquatilis</name>
    <dbReference type="NCBI Taxonomy" id="1661150"/>
    <lineage>
        <taxon>Bacteria</taxon>
        <taxon>Bacillati</taxon>
        <taxon>Bacillota</taxon>
        <taxon>Bacilli</taxon>
        <taxon>Bacillales</taxon>
        <taxon>Alicyclobacillaceae</taxon>
        <taxon>Alicyclobacillus</taxon>
    </lineage>
</organism>
<dbReference type="SUPFAM" id="SSF48179">
    <property type="entry name" value="6-phosphogluconate dehydrogenase C-terminal domain-like"/>
    <property type="match status" value="2"/>
</dbReference>
<dbReference type="InterPro" id="IPR008927">
    <property type="entry name" value="6-PGluconate_DH-like_C_sf"/>
</dbReference>
<feature type="domain" description="Enoyl-CoA hydratase/isomerase" evidence="7">
    <location>
        <begin position="507"/>
        <end position="628"/>
    </location>
</feature>
<comment type="similarity">
    <text evidence="1">Belongs to the 3-hydroxyacyl-CoA dehydrogenase family.</text>
</comment>